<name>A0AAE6R905_9PSED</name>
<sequence>MVVSGRWAVCRLLDASPCAWECGAFLCAGTLTEKPSFTSYHGDSRHRCRLLLAKSHVGCRQCRRCCHTVDASLSSHALGERRNIRFPACPCVEHICPLLHHDCAICQVFRLIVGASHRVRFSMGKLTLNPVSRIAQFIEAGAPRGPGGMRAVLPTPAQGFQHLAKRRRDHGFRAFISMGEEVLVFASDGLQAS</sequence>
<protein>
    <submittedName>
        <fullName evidence="1">Uncharacterized protein</fullName>
    </submittedName>
</protein>
<organism evidence="1 2">
    <name type="scientific">Pseudomonas monteilii</name>
    <dbReference type="NCBI Taxonomy" id="76759"/>
    <lineage>
        <taxon>Bacteria</taxon>
        <taxon>Pseudomonadati</taxon>
        <taxon>Pseudomonadota</taxon>
        <taxon>Gammaproteobacteria</taxon>
        <taxon>Pseudomonadales</taxon>
        <taxon>Pseudomonadaceae</taxon>
        <taxon>Pseudomonas</taxon>
    </lineage>
</organism>
<proteinExistence type="predicted"/>
<dbReference type="AlphaFoldDB" id="A0AAE6R905"/>
<dbReference type="Proteomes" id="UP000464593">
    <property type="component" value="Chromosome"/>
</dbReference>
<gene>
    <name evidence="1" type="ORF">TCK1_710</name>
</gene>
<reference evidence="1 2" key="1">
    <citation type="submission" date="2019-05" db="EMBL/GenBank/DDBJ databases">
        <title>Complete genome sequence of Pseudomonas Pseudomonas resinovorans.</title>
        <authorList>
            <person name="Chen H.-P."/>
        </authorList>
    </citation>
    <scope>NUCLEOTIDE SEQUENCE [LARGE SCALE GENOMIC DNA]</scope>
    <source>
        <strain evidence="1 2">TCU-CK1</strain>
    </source>
</reference>
<dbReference type="EMBL" id="CP040324">
    <property type="protein sequence ID" value="QHB26056.1"/>
    <property type="molecule type" value="Genomic_DNA"/>
</dbReference>
<evidence type="ECO:0000313" key="2">
    <source>
        <dbReference type="Proteomes" id="UP000464593"/>
    </source>
</evidence>
<accession>A0AAE6R905</accession>
<evidence type="ECO:0000313" key="1">
    <source>
        <dbReference type="EMBL" id="QHB26056.1"/>
    </source>
</evidence>